<dbReference type="AlphaFoldDB" id="A0A2P2NNP6"/>
<name>A0A2P2NNP6_RHIMU</name>
<dbReference type="EMBL" id="GGEC01063633">
    <property type="protein sequence ID" value="MBX44117.1"/>
    <property type="molecule type" value="Transcribed_RNA"/>
</dbReference>
<proteinExistence type="predicted"/>
<accession>A0A2P2NNP6</accession>
<organism evidence="1">
    <name type="scientific">Rhizophora mucronata</name>
    <name type="common">Asiatic mangrove</name>
    <dbReference type="NCBI Taxonomy" id="61149"/>
    <lineage>
        <taxon>Eukaryota</taxon>
        <taxon>Viridiplantae</taxon>
        <taxon>Streptophyta</taxon>
        <taxon>Embryophyta</taxon>
        <taxon>Tracheophyta</taxon>
        <taxon>Spermatophyta</taxon>
        <taxon>Magnoliopsida</taxon>
        <taxon>eudicotyledons</taxon>
        <taxon>Gunneridae</taxon>
        <taxon>Pentapetalae</taxon>
        <taxon>rosids</taxon>
        <taxon>fabids</taxon>
        <taxon>Malpighiales</taxon>
        <taxon>Rhizophoraceae</taxon>
        <taxon>Rhizophora</taxon>
    </lineage>
</organism>
<reference evidence="1" key="1">
    <citation type="submission" date="2018-02" db="EMBL/GenBank/DDBJ databases">
        <title>Rhizophora mucronata_Transcriptome.</title>
        <authorList>
            <person name="Meera S.P."/>
            <person name="Sreeshan A."/>
            <person name="Augustine A."/>
        </authorList>
    </citation>
    <scope>NUCLEOTIDE SEQUENCE</scope>
    <source>
        <tissue evidence="1">Leaf</tissue>
    </source>
</reference>
<evidence type="ECO:0000313" key="1">
    <source>
        <dbReference type="EMBL" id="MBX44117.1"/>
    </source>
</evidence>
<protein>
    <submittedName>
        <fullName evidence="1">Uncharacterized protein</fullName>
    </submittedName>
</protein>
<sequence>MHVCSYTKICIYLALVTTWSDNLGFHAW</sequence>